<dbReference type="AlphaFoldDB" id="A0A0W1AYL8"/>
<evidence type="ECO:0000313" key="3">
    <source>
        <dbReference type="Proteomes" id="UP000054709"/>
    </source>
</evidence>
<dbReference type="InterPro" id="IPR027365">
    <property type="entry name" value="GNAT_acetyltra_YdfB-like"/>
</dbReference>
<protein>
    <recommendedName>
        <fullName evidence="1">N-acetyltransferase domain-containing protein</fullName>
    </recommendedName>
</protein>
<dbReference type="RefSeq" id="WP_060623338.1">
    <property type="nucleotide sequence ID" value="NZ_LCZJ02000019.1"/>
</dbReference>
<keyword evidence="3" id="KW-1185">Reference proteome</keyword>
<sequence length="265" mass="29716">MIRRLTEDDRELLMVLLRKEPALNLFIIGDVENFGFEQDFMALWGEIDPSDGLIKAVLLRFYRSYLPYADGPFDVEGFATIMRKDNDIHMISGVTEVVKAFDGVINFKQGKQLYFAELKELNPKIIAPYSSANNINIATVQDVEAICSLTDTIEEFESSRDGSRTSLRKTLASGTGRTYYMKREDQVIATASTSAENSMSAMIVGVATHQAFREQGLATSVVAQLCTDLLHEGKSLCLFYDNPHAGVIYKRLGFQDIGSWSIMYM</sequence>
<dbReference type="Pfam" id="PF12746">
    <property type="entry name" value="GNAT_acetyltran"/>
    <property type="match status" value="1"/>
</dbReference>
<dbReference type="Gene3D" id="3.40.630.30">
    <property type="match status" value="1"/>
</dbReference>
<evidence type="ECO:0000259" key="1">
    <source>
        <dbReference type="PROSITE" id="PS51186"/>
    </source>
</evidence>
<evidence type="ECO:0000313" key="2">
    <source>
        <dbReference type="EMBL" id="KTD86439.1"/>
    </source>
</evidence>
<dbReference type="Proteomes" id="UP000054709">
    <property type="component" value="Unassembled WGS sequence"/>
</dbReference>
<organism evidence="2 3">
    <name type="scientific">Paenibacillus etheri</name>
    <dbReference type="NCBI Taxonomy" id="1306852"/>
    <lineage>
        <taxon>Bacteria</taxon>
        <taxon>Bacillati</taxon>
        <taxon>Bacillota</taxon>
        <taxon>Bacilli</taxon>
        <taxon>Bacillales</taxon>
        <taxon>Paenibacillaceae</taxon>
        <taxon>Paenibacillus</taxon>
    </lineage>
</organism>
<name>A0A0W1AYL8_9BACL</name>
<accession>A0A0W1AYL8</accession>
<gene>
    <name evidence="2" type="ORF">UQ64_13235</name>
</gene>
<dbReference type="EMBL" id="LCZJ02000019">
    <property type="protein sequence ID" value="KTD86439.1"/>
    <property type="molecule type" value="Genomic_DNA"/>
</dbReference>
<proteinExistence type="predicted"/>
<dbReference type="OrthoDB" id="248489at2"/>
<dbReference type="InterPro" id="IPR000182">
    <property type="entry name" value="GNAT_dom"/>
</dbReference>
<reference evidence="2 3" key="1">
    <citation type="journal article" date="2015" name="Int. Biodeterior. Biodegradation">
        <title>Physiological and genetic screening methods for the isolation of methyl tert-butyl ether-degrading bacteria for bioremediation purposes.</title>
        <authorList>
            <person name="Guisado I.M."/>
            <person name="Purswani J."/>
            <person name="Gonzalez Lopez J."/>
            <person name="Pozo C."/>
        </authorList>
    </citation>
    <scope>NUCLEOTIDE SEQUENCE [LARGE SCALE GENOMIC DNA]</scope>
    <source>
        <strain evidence="2 3">SH7</strain>
    </source>
</reference>
<comment type="caution">
    <text evidence="2">The sequence shown here is derived from an EMBL/GenBank/DDBJ whole genome shotgun (WGS) entry which is preliminary data.</text>
</comment>
<dbReference type="GO" id="GO:0016747">
    <property type="term" value="F:acyltransferase activity, transferring groups other than amino-acyl groups"/>
    <property type="evidence" value="ECO:0007669"/>
    <property type="project" value="InterPro"/>
</dbReference>
<dbReference type="PROSITE" id="PS51186">
    <property type="entry name" value="GNAT"/>
    <property type="match status" value="1"/>
</dbReference>
<dbReference type="SUPFAM" id="SSF55729">
    <property type="entry name" value="Acyl-CoA N-acyltransferases (Nat)"/>
    <property type="match status" value="1"/>
</dbReference>
<feature type="domain" description="N-acetyltransferase" evidence="1">
    <location>
        <begin position="133"/>
        <end position="265"/>
    </location>
</feature>
<dbReference type="InterPro" id="IPR016181">
    <property type="entry name" value="Acyl_CoA_acyltransferase"/>
</dbReference>